<dbReference type="PROSITE" id="PS50172">
    <property type="entry name" value="BRCT"/>
    <property type="match status" value="1"/>
</dbReference>
<dbReference type="InterPro" id="IPR036770">
    <property type="entry name" value="Ankyrin_rpt-contain_sf"/>
</dbReference>
<dbReference type="AlphaFoldDB" id="A0A4C1VCC9"/>
<dbReference type="Gene3D" id="3.40.50.10190">
    <property type="entry name" value="BRCT domain"/>
    <property type="match status" value="2"/>
</dbReference>
<dbReference type="PANTHER" id="PTHR24171:SF8">
    <property type="entry name" value="BRCA1-ASSOCIATED RING DOMAIN PROTEIN 1"/>
    <property type="match status" value="1"/>
</dbReference>
<dbReference type="SUPFAM" id="SSF57850">
    <property type="entry name" value="RING/U-box"/>
    <property type="match status" value="1"/>
</dbReference>
<dbReference type="InterPro" id="IPR002110">
    <property type="entry name" value="Ankyrin_rpt"/>
</dbReference>
<feature type="repeat" description="ANK" evidence="3">
    <location>
        <begin position="168"/>
        <end position="200"/>
    </location>
</feature>
<dbReference type="Gene3D" id="1.25.40.20">
    <property type="entry name" value="Ankyrin repeat-containing domain"/>
    <property type="match status" value="1"/>
</dbReference>
<evidence type="ECO:0000313" key="7">
    <source>
        <dbReference type="Proteomes" id="UP000299102"/>
    </source>
</evidence>
<sequence length="537" mass="60398">MNGQHLTEFLKALGQVREDLKCAFCSELCEKPITLSQCFHIMCTAHYQSLKACPKCDTAFDGKTFSDSGLEKSIEAAKKLQSIFRPFEEESTQAPAQELGTKTDRKKRAKKRTETDENVDTSNNKTASTEKPRNLSLKKKKADVETVATVQSVVTVKVNKNLEKKNLKGETALHVACRLGKIEKVKELLNQGANVNTKDNAGWTPLHEVVQNGKLELLRLLLEHKALINVPGQSNETPLHEAIRYSHEDIVEELIKHGADINSRNSKGETPLDLAKGHMKEVIEVACENIVQTQGFNVSMISNLQAELDSDDIKVYCTSKFKTVHAKLKLLTKHHSNLHIELKFNKNVTHLVVDTEDEICTPTAEILQAIVNGLWIVDSNWLIKSTVKLLENFEKFEVSSVGSPGHHGPRNSRFNKYRQLPGLFDGCHFYFHNFNGKYEISKSLVVTKPILSKLVTDGGGVILRRVPNPESIPESEQLIPYHAKENGKLSACSHYIIFKDLYEPMYNMSHLKALPIGWLIECLESYELCEPEFVFGP</sequence>
<dbReference type="SUPFAM" id="SSF48403">
    <property type="entry name" value="Ankyrin repeat"/>
    <property type="match status" value="1"/>
</dbReference>
<evidence type="ECO:0000256" key="2">
    <source>
        <dbReference type="ARBA" id="ARBA00023043"/>
    </source>
</evidence>
<evidence type="ECO:0000313" key="6">
    <source>
        <dbReference type="EMBL" id="GBP36279.1"/>
    </source>
</evidence>
<dbReference type="GO" id="GO:0085020">
    <property type="term" value="P:protein K6-linked ubiquitination"/>
    <property type="evidence" value="ECO:0007669"/>
    <property type="project" value="TreeGrafter"/>
</dbReference>
<dbReference type="Pfam" id="PF00023">
    <property type="entry name" value="Ank"/>
    <property type="match status" value="1"/>
</dbReference>
<dbReference type="CDD" id="cd17720">
    <property type="entry name" value="BRCT_Bard1_rpt2"/>
    <property type="match status" value="1"/>
</dbReference>
<reference evidence="6 7" key="1">
    <citation type="journal article" date="2019" name="Commun. Biol.">
        <title>The bagworm genome reveals a unique fibroin gene that provides high tensile strength.</title>
        <authorList>
            <person name="Kono N."/>
            <person name="Nakamura H."/>
            <person name="Ohtoshi R."/>
            <person name="Tomita M."/>
            <person name="Numata K."/>
            <person name="Arakawa K."/>
        </authorList>
    </citation>
    <scope>NUCLEOTIDE SEQUENCE [LARGE SCALE GENOMIC DNA]</scope>
</reference>
<dbReference type="SMART" id="SM00292">
    <property type="entry name" value="BRCT"/>
    <property type="match status" value="2"/>
</dbReference>
<dbReference type="PANTHER" id="PTHR24171">
    <property type="entry name" value="ANKYRIN REPEAT DOMAIN-CONTAINING PROTEIN 39-RELATED"/>
    <property type="match status" value="1"/>
</dbReference>
<proteinExistence type="predicted"/>
<evidence type="ECO:0000256" key="4">
    <source>
        <dbReference type="SAM" id="MobiDB-lite"/>
    </source>
</evidence>
<dbReference type="SUPFAM" id="SSF52113">
    <property type="entry name" value="BRCT domain"/>
    <property type="match status" value="1"/>
</dbReference>
<feature type="region of interest" description="Disordered" evidence="4">
    <location>
        <begin position="87"/>
        <end position="137"/>
    </location>
</feature>
<dbReference type="EMBL" id="BGZK01000316">
    <property type="protein sequence ID" value="GBP36279.1"/>
    <property type="molecule type" value="Genomic_DNA"/>
</dbReference>
<dbReference type="Gene3D" id="3.30.40.10">
    <property type="entry name" value="Zinc/RING finger domain, C3HC4 (zinc finger)"/>
    <property type="match status" value="1"/>
</dbReference>
<accession>A0A4C1VCC9</accession>
<dbReference type="Pfam" id="PF12796">
    <property type="entry name" value="Ank_2"/>
    <property type="match status" value="1"/>
</dbReference>
<dbReference type="GO" id="GO:0031436">
    <property type="term" value="C:BRCA1-BARD1 complex"/>
    <property type="evidence" value="ECO:0007669"/>
    <property type="project" value="TreeGrafter"/>
</dbReference>
<keyword evidence="7" id="KW-1185">Reference proteome</keyword>
<feature type="repeat" description="ANK" evidence="3">
    <location>
        <begin position="201"/>
        <end position="233"/>
    </location>
</feature>
<dbReference type="GO" id="GO:0070531">
    <property type="term" value="C:BRCA1-A complex"/>
    <property type="evidence" value="ECO:0007669"/>
    <property type="project" value="TreeGrafter"/>
</dbReference>
<dbReference type="STRING" id="151549.A0A4C1VCC9"/>
<name>A0A4C1VCC9_EUMVA</name>
<dbReference type="InterPro" id="IPR013083">
    <property type="entry name" value="Znf_RING/FYVE/PHD"/>
</dbReference>
<dbReference type="SMART" id="SM00248">
    <property type="entry name" value="ANK"/>
    <property type="match status" value="3"/>
</dbReference>
<feature type="domain" description="BRCT" evidence="5">
    <location>
        <begin position="329"/>
        <end position="385"/>
    </location>
</feature>
<gene>
    <name evidence="6" type="primary">Bard1</name>
    <name evidence="6" type="ORF">EVAR_85527_1</name>
</gene>
<protein>
    <submittedName>
        <fullName evidence="6">BRCA1-associated RING domain protein 1</fullName>
    </submittedName>
</protein>
<dbReference type="PROSITE" id="PS50297">
    <property type="entry name" value="ANK_REP_REGION"/>
    <property type="match status" value="3"/>
</dbReference>
<dbReference type="OrthoDB" id="2384350at2759"/>
<dbReference type="InterPro" id="IPR036420">
    <property type="entry name" value="BRCT_dom_sf"/>
</dbReference>
<dbReference type="PRINTS" id="PR01415">
    <property type="entry name" value="ANKYRIN"/>
</dbReference>
<dbReference type="InterPro" id="IPR001357">
    <property type="entry name" value="BRCT_dom"/>
</dbReference>
<evidence type="ECO:0000256" key="3">
    <source>
        <dbReference type="PROSITE-ProRule" id="PRU00023"/>
    </source>
</evidence>
<dbReference type="Proteomes" id="UP000299102">
    <property type="component" value="Unassembled WGS sequence"/>
</dbReference>
<comment type="caution">
    <text evidence="6">The sequence shown here is derived from an EMBL/GenBank/DDBJ whole genome shotgun (WGS) entry which is preliminary data.</text>
</comment>
<dbReference type="PROSITE" id="PS50088">
    <property type="entry name" value="ANK_REPEAT"/>
    <property type="match status" value="3"/>
</dbReference>
<feature type="repeat" description="ANK" evidence="3">
    <location>
        <begin position="234"/>
        <end position="266"/>
    </location>
</feature>
<keyword evidence="2 3" id="KW-0040">ANK repeat</keyword>
<keyword evidence="1" id="KW-0677">Repeat</keyword>
<evidence type="ECO:0000259" key="5">
    <source>
        <dbReference type="PROSITE" id="PS50172"/>
    </source>
</evidence>
<organism evidence="6 7">
    <name type="scientific">Eumeta variegata</name>
    <name type="common">Bagworm moth</name>
    <name type="synonym">Eumeta japonica</name>
    <dbReference type="NCBI Taxonomy" id="151549"/>
    <lineage>
        <taxon>Eukaryota</taxon>
        <taxon>Metazoa</taxon>
        <taxon>Ecdysozoa</taxon>
        <taxon>Arthropoda</taxon>
        <taxon>Hexapoda</taxon>
        <taxon>Insecta</taxon>
        <taxon>Pterygota</taxon>
        <taxon>Neoptera</taxon>
        <taxon>Endopterygota</taxon>
        <taxon>Lepidoptera</taxon>
        <taxon>Glossata</taxon>
        <taxon>Ditrysia</taxon>
        <taxon>Tineoidea</taxon>
        <taxon>Psychidae</taxon>
        <taxon>Oiketicinae</taxon>
        <taxon>Eumeta</taxon>
    </lineage>
</organism>
<evidence type="ECO:0000256" key="1">
    <source>
        <dbReference type="ARBA" id="ARBA00022737"/>
    </source>
</evidence>
<dbReference type="GO" id="GO:0004842">
    <property type="term" value="F:ubiquitin-protein transferase activity"/>
    <property type="evidence" value="ECO:0007669"/>
    <property type="project" value="TreeGrafter"/>
</dbReference>